<dbReference type="FunFam" id="2.60.40.10:FF:000120">
    <property type="entry name" value="Down syndrome cell adhesion molecule like 1"/>
    <property type="match status" value="1"/>
</dbReference>
<keyword evidence="2" id="KW-0812">Transmembrane</keyword>
<evidence type="ECO:0000256" key="3">
    <source>
        <dbReference type="ARBA" id="ARBA00022729"/>
    </source>
</evidence>
<comment type="subcellular location">
    <subcellularLocation>
        <location evidence="1">Membrane</location>
    </subcellularLocation>
</comment>
<keyword evidence="3" id="KW-0732">Signal</keyword>
<keyword evidence="5" id="KW-1133">Transmembrane helix</keyword>
<evidence type="ECO:0000256" key="8">
    <source>
        <dbReference type="SAM" id="MobiDB-lite"/>
    </source>
</evidence>
<dbReference type="PANTHER" id="PTHR13817:SF102">
    <property type="entry name" value="DOWN SYNDROME CELL ADHESION MOLECULE-LIKE PROTEIN DSCAM2"/>
    <property type="match status" value="1"/>
</dbReference>
<dbReference type="EMBL" id="CAHIKZ030000188">
    <property type="protein sequence ID" value="CAE1158847.1"/>
    <property type="molecule type" value="Genomic_DNA"/>
</dbReference>
<evidence type="ECO:0000256" key="7">
    <source>
        <dbReference type="ARBA" id="ARBA00023157"/>
    </source>
</evidence>
<evidence type="ECO:0000256" key="5">
    <source>
        <dbReference type="ARBA" id="ARBA00022989"/>
    </source>
</evidence>
<dbReference type="AlphaFoldDB" id="A0A812AS24"/>
<reference evidence="10" key="1">
    <citation type="submission" date="2021-01" db="EMBL/GenBank/DDBJ databases">
        <authorList>
            <person name="Li R."/>
            <person name="Bekaert M."/>
        </authorList>
    </citation>
    <scope>NUCLEOTIDE SEQUENCE</scope>
    <source>
        <strain evidence="10">Farmed</strain>
    </source>
</reference>
<feature type="region of interest" description="Disordered" evidence="8">
    <location>
        <begin position="364"/>
        <end position="397"/>
    </location>
</feature>
<dbReference type="FunFam" id="2.60.40.10:FF:000093">
    <property type="entry name" value="Down syndrome cell adhesion molecule, isoform B"/>
    <property type="match status" value="1"/>
</dbReference>
<gene>
    <name evidence="10" type="ORF">SPHA_5718</name>
</gene>
<dbReference type="Pfam" id="PF00041">
    <property type="entry name" value="fn3"/>
    <property type="match status" value="3"/>
</dbReference>
<dbReference type="InterPro" id="IPR013783">
    <property type="entry name" value="Ig-like_fold"/>
</dbReference>
<dbReference type="GO" id="GO:0016020">
    <property type="term" value="C:membrane"/>
    <property type="evidence" value="ECO:0007669"/>
    <property type="project" value="UniProtKB-SubCell"/>
</dbReference>
<accession>A0A812AS24</accession>
<dbReference type="CDD" id="cd00063">
    <property type="entry name" value="FN3"/>
    <property type="match status" value="4"/>
</dbReference>
<protein>
    <submittedName>
        <fullName evidence="10">DSCAML1</fullName>
    </submittedName>
</protein>
<evidence type="ECO:0000256" key="1">
    <source>
        <dbReference type="ARBA" id="ARBA00004370"/>
    </source>
</evidence>
<dbReference type="PROSITE" id="PS50853">
    <property type="entry name" value="FN3"/>
    <property type="match status" value="3"/>
</dbReference>
<sequence>MICKSLFEFYPSYSFSSTYLWPRISPNVTIFSTDNLTADIHDLHPSYKYHVRALAVNAIGIGLPSNEITIFTDEEAPSGPPTDVKVQASGSTSLKLTWRPPLYENQNGKIIGYHVGFKRHNSSEAYEYTQILTENNSDLELQVKNLLKFTRYDLHVRAYNGKGMGPISADVTAFTLEDVPSLPPQNVKARAFSSTSIEISWAESPYYTMQGVLQGYKVLYKEVRTDEDETEASQVRTSQFRVTIYNLKKYTNYSIEVLAFTRMGEGARSEPIYVRTHEDVPSRPSAIKAIVKNRNSVQLIWEPPQQHNGILLKYIIRYSNGSDGPPNKESRTIELKVIRTSHVISRLQEDNEYIFTVNAMTSAGESEPTVPVRATPSSKGKPFLHKESSLDLSKDIK</sequence>
<keyword evidence="6" id="KW-0472">Membrane</keyword>
<dbReference type="PRINTS" id="PR00014">
    <property type="entry name" value="FNTYPEIII"/>
</dbReference>
<dbReference type="SMART" id="SM00060">
    <property type="entry name" value="FN3"/>
    <property type="match status" value="3"/>
</dbReference>
<dbReference type="Gene3D" id="2.60.40.10">
    <property type="entry name" value="Immunoglobulins"/>
    <property type="match status" value="4"/>
</dbReference>
<proteinExistence type="predicted"/>
<evidence type="ECO:0000256" key="6">
    <source>
        <dbReference type="ARBA" id="ARBA00023136"/>
    </source>
</evidence>
<keyword evidence="7" id="KW-1015">Disulfide bond</keyword>
<feature type="compositionally biased region" description="Basic and acidic residues" evidence="8">
    <location>
        <begin position="384"/>
        <end position="397"/>
    </location>
</feature>
<evidence type="ECO:0000313" key="11">
    <source>
        <dbReference type="Proteomes" id="UP000597762"/>
    </source>
</evidence>
<dbReference type="InterPro" id="IPR003961">
    <property type="entry name" value="FN3_dom"/>
</dbReference>
<dbReference type="InterPro" id="IPR036116">
    <property type="entry name" value="FN3_sf"/>
</dbReference>
<evidence type="ECO:0000313" key="10">
    <source>
        <dbReference type="EMBL" id="CAE1158847.1"/>
    </source>
</evidence>
<feature type="domain" description="Fibronectin type-III" evidence="9">
    <location>
        <begin position="183"/>
        <end position="279"/>
    </location>
</feature>
<dbReference type="Proteomes" id="UP000597762">
    <property type="component" value="Unassembled WGS sequence"/>
</dbReference>
<keyword evidence="4" id="KW-0677">Repeat</keyword>
<keyword evidence="11" id="KW-1185">Reference proteome</keyword>
<evidence type="ECO:0000256" key="4">
    <source>
        <dbReference type="ARBA" id="ARBA00022737"/>
    </source>
</evidence>
<name>A0A812AS24_ACAPH</name>
<evidence type="ECO:0000259" key="9">
    <source>
        <dbReference type="PROSITE" id="PS50853"/>
    </source>
</evidence>
<dbReference type="OrthoDB" id="10001713at2759"/>
<organism evidence="10 11">
    <name type="scientific">Acanthosepion pharaonis</name>
    <name type="common">Pharaoh cuttlefish</name>
    <name type="synonym">Sepia pharaonis</name>
    <dbReference type="NCBI Taxonomy" id="158019"/>
    <lineage>
        <taxon>Eukaryota</taxon>
        <taxon>Metazoa</taxon>
        <taxon>Spiralia</taxon>
        <taxon>Lophotrochozoa</taxon>
        <taxon>Mollusca</taxon>
        <taxon>Cephalopoda</taxon>
        <taxon>Coleoidea</taxon>
        <taxon>Decapodiformes</taxon>
        <taxon>Sepiida</taxon>
        <taxon>Sepiina</taxon>
        <taxon>Sepiidae</taxon>
        <taxon>Acanthosepion</taxon>
    </lineage>
</organism>
<evidence type="ECO:0000256" key="2">
    <source>
        <dbReference type="ARBA" id="ARBA00022692"/>
    </source>
</evidence>
<dbReference type="InterPro" id="IPR050964">
    <property type="entry name" value="Striated_Muscle_Regulatory"/>
</dbReference>
<feature type="domain" description="Fibronectin type-III" evidence="9">
    <location>
        <begin position="283"/>
        <end position="380"/>
    </location>
</feature>
<dbReference type="PANTHER" id="PTHR13817">
    <property type="entry name" value="TITIN"/>
    <property type="match status" value="1"/>
</dbReference>
<feature type="domain" description="Fibronectin type-III" evidence="9">
    <location>
        <begin position="80"/>
        <end position="178"/>
    </location>
</feature>
<comment type="caution">
    <text evidence="10">The sequence shown here is derived from an EMBL/GenBank/DDBJ whole genome shotgun (WGS) entry which is preliminary data.</text>
</comment>
<dbReference type="SUPFAM" id="SSF49265">
    <property type="entry name" value="Fibronectin type III"/>
    <property type="match status" value="2"/>
</dbReference>